<sequence>MSNNVRDEKQVLVERLGVFMEQKEQFAPVAARILSYIVLTGKIGTTFEDLVTDLCASKSTISTHLNHLADLKKIVYFTKPGDRKKYYTINEDSIIQSIDTLMESWIEQKALHEEIRVYKKKVNAKTTDGNVKFELDFHDNYIQFLDEVTQSVSTLRSKLIEKTTKL</sequence>
<evidence type="ECO:0000313" key="2">
    <source>
        <dbReference type="Proteomes" id="UP000294689"/>
    </source>
</evidence>
<dbReference type="AlphaFoldDB" id="A0A4R7Q707"/>
<evidence type="ECO:0008006" key="3">
    <source>
        <dbReference type="Google" id="ProtNLM"/>
    </source>
</evidence>
<gene>
    <name evidence="1" type="ORF">BXY82_0729</name>
</gene>
<name>A0A4R7Q707_9FLAO</name>
<dbReference type="SUPFAM" id="SSF46785">
    <property type="entry name" value="Winged helix' DNA-binding domain"/>
    <property type="match status" value="1"/>
</dbReference>
<accession>A0A4R7Q707</accession>
<dbReference type="OrthoDB" id="1807857at2"/>
<organism evidence="1 2">
    <name type="scientific">Gelidibacter sediminis</name>
    <dbReference type="NCBI Taxonomy" id="1608710"/>
    <lineage>
        <taxon>Bacteria</taxon>
        <taxon>Pseudomonadati</taxon>
        <taxon>Bacteroidota</taxon>
        <taxon>Flavobacteriia</taxon>
        <taxon>Flavobacteriales</taxon>
        <taxon>Flavobacteriaceae</taxon>
        <taxon>Gelidibacter</taxon>
    </lineage>
</organism>
<proteinExistence type="predicted"/>
<dbReference type="EMBL" id="SOBW01000007">
    <property type="protein sequence ID" value="TDU43318.1"/>
    <property type="molecule type" value="Genomic_DNA"/>
</dbReference>
<comment type="caution">
    <text evidence="1">The sequence shown here is derived from an EMBL/GenBank/DDBJ whole genome shotgun (WGS) entry which is preliminary data.</text>
</comment>
<dbReference type="RefSeq" id="WP_133756789.1">
    <property type="nucleotide sequence ID" value="NZ_SOBW01000007.1"/>
</dbReference>
<protein>
    <recommendedName>
        <fullName evidence="3">DNA-binding transcriptional regulator GbsR (MarR family)</fullName>
    </recommendedName>
</protein>
<dbReference type="Proteomes" id="UP000294689">
    <property type="component" value="Unassembled WGS sequence"/>
</dbReference>
<keyword evidence="2" id="KW-1185">Reference proteome</keyword>
<reference evidence="1 2" key="1">
    <citation type="submission" date="2019-03" db="EMBL/GenBank/DDBJ databases">
        <title>Genomic Encyclopedia of Archaeal and Bacterial Type Strains, Phase II (KMG-II): from individual species to whole genera.</title>
        <authorList>
            <person name="Goeker M."/>
        </authorList>
    </citation>
    <scope>NUCLEOTIDE SEQUENCE [LARGE SCALE GENOMIC DNA]</scope>
    <source>
        <strain evidence="1 2">DSM 28135</strain>
    </source>
</reference>
<evidence type="ECO:0000313" key="1">
    <source>
        <dbReference type="EMBL" id="TDU43318.1"/>
    </source>
</evidence>
<dbReference type="InterPro" id="IPR036390">
    <property type="entry name" value="WH_DNA-bd_sf"/>
</dbReference>
<dbReference type="Gene3D" id="1.10.10.10">
    <property type="entry name" value="Winged helix-like DNA-binding domain superfamily/Winged helix DNA-binding domain"/>
    <property type="match status" value="1"/>
</dbReference>
<dbReference type="InterPro" id="IPR036388">
    <property type="entry name" value="WH-like_DNA-bd_sf"/>
</dbReference>